<dbReference type="GeneID" id="5021104"/>
<evidence type="ECO:0000256" key="2">
    <source>
        <dbReference type="ARBA" id="ARBA00022898"/>
    </source>
</evidence>
<gene>
    <name evidence="4" type="ORF">GSPATT00036703001</name>
</gene>
<evidence type="ECO:0000313" key="4">
    <source>
        <dbReference type="EMBL" id="CAK67922.1"/>
    </source>
</evidence>
<dbReference type="InterPro" id="IPR036052">
    <property type="entry name" value="TrpB-like_PALP_sf"/>
</dbReference>
<dbReference type="HOGENOM" id="CLU_1707681_0_0_1"/>
<evidence type="ECO:0000313" key="5">
    <source>
        <dbReference type="Proteomes" id="UP000000600"/>
    </source>
</evidence>
<dbReference type="InterPro" id="IPR050147">
    <property type="entry name" value="Ser/Thr_Dehydratase"/>
</dbReference>
<comment type="cofactor">
    <cofactor evidence="1">
        <name>pyridoxal 5'-phosphate</name>
        <dbReference type="ChEBI" id="CHEBI:597326"/>
    </cofactor>
</comment>
<dbReference type="OrthoDB" id="4418812at2759"/>
<keyword evidence="3" id="KW-0456">Lyase</keyword>
<organism evidence="4 5">
    <name type="scientific">Paramecium tetraurelia</name>
    <dbReference type="NCBI Taxonomy" id="5888"/>
    <lineage>
        <taxon>Eukaryota</taxon>
        <taxon>Sar</taxon>
        <taxon>Alveolata</taxon>
        <taxon>Ciliophora</taxon>
        <taxon>Intramacronucleata</taxon>
        <taxon>Oligohymenophorea</taxon>
        <taxon>Peniculida</taxon>
        <taxon>Parameciidae</taxon>
        <taxon>Paramecium</taxon>
    </lineage>
</organism>
<dbReference type="RefSeq" id="XP_001435319.1">
    <property type="nucleotide sequence ID" value="XM_001435282.1"/>
</dbReference>
<dbReference type="AlphaFoldDB" id="A0CAV5"/>
<keyword evidence="2" id="KW-0663">Pyridoxal phosphate</keyword>
<dbReference type="GO" id="GO:0004794">
    <property type="term" value="F:threonine deaminase activity"/>
    <property type="evidence" value="ECO:0000318"/>
    <property type="project" value="GO_Central"/>
</dbReference>
<dbReference type="EMBL" id="CT868055">
    <property type="protein sequence ID" value="CAK67922.1"/>
    <property type="molecule type" value="Genomic_DNA"/>
</dbReference>
<accession>A0CAV5</accession>
<name>A0CAV5_PARTE</name>
<dbReference type="PANTHER" id="PTHR48078:SF11">
    <property type="entry name" value="THREONINE DEHYDRATASE, MITOCHONDRIAL"/>
    <property type="match status" value="1"/>
</dbReference>
<reference evidence="4 5" key="1">
    <citation type="journal article" date="2006" name="Nature">
        <title>Global trends of whole-genome duplications revealed by the ciliate Paramecium tetraurelia.</title>
        <authorList>
            <consortium name="Genoscope"/>
            <person name="Aury J.-M."/>
            <person name="Jaillon O."/>
            <person name="Duret L."/>
            <person name="Noel B."/>
            <person name="Jubin C."/>
            <person name="Porcel B.M."/>
            <person name="Segurens B."/>
            <person name="Daubin V."/>
            <person name="Anthouard V."/>
            <person name="Aiach N."/>
            <person name="Arnaiz O."/>
            <person name="Billaut A."/>
            <person name="Beisson J."/>
            <person name="Blanc I."/>
            <person name="Bouhouche K."/>
            <person name="Camara F."/>
            <person name="Duharcourt S."/>
            <person name="Guigo R."/>
            <person name="Gogendeau D."/>
            <person name="Katinka M."/>
            <person name="Keller A.-M."/>
            <person name="Kissmehl R."/>
            <person name="Klotz C."/>
            <person name="Koll F."/>
            <person name="Le Moue A."/>
            <person name="Lepere C."/>
            <person name="Malinsky S."/>
            <person name="Nowacki M."/>
            <person name="Nowak J.K."/>
            <person name="Plattner H."/>
            <person name="Poulain J."/>
            <person name="Ruiz F."/>
            <person name="Serrano V."/>
            <person name="Zagulski M."/>
            <person name="Dessen P."/>
            <person name="Betermier M."/>
            <person name="Weissenbach J."/>
            <person name="Scarpelli C."/>
            <person name="Schachter V."/>
            <person name="Sperling L."/>
            <person name="Meyer E."/>
            <person name="Cohen J."/>
            <person name="Wincker P."/>
        </authorList>
    </citation>
    <scope>NUCLEOTIDE SEQUENCE [LARGE SCALE GENOMIC DNA]</scope>
    <source>
        <strain evidence="4 5">Stock d4-2</strain>
    </source>
</reference>
<proteinExistence type="predicted"/>
<dbReference type="InParanoid" id="A0CAV5"/>
<dbReference type="Proteomes" id="UP000000600">
    <property type="component" value="Unassembled WGS sequence"/>
</dbReference>
<keyword evidence="5" id="KW-1185">Reference proteome</keyword>
<dbReference type="SUPFAM" id="SSF53686">
    <property type="entry name" value="Tryptophan synthase beta subunit-like PLP-dependent enzymes"/>
    <property type="match status" value="1"/>
</dbReference>
<sequence length="154" mass="17552">MRESCIPLLDETPKITQIVISCNYQQLTRVFKMTSAFTSAQSLKKEYKEKGVVTVSDGNFVQTFAFLLQSFQDQRYDSKSLCKGTIFVPDVCYGWKLDLIQKTIKTAGEQFDECEEAAQKYIKEMIKYLQIQVTTSKPYVVVVQLTDSQSAQGN</sequence>
<protein>
    <submittedName>
        <fullName evidence="4">Uncharacterized protein</fullName>
    </submittedName>
</protein>
<dbReference type="Gene3D" id="3.40.50.1100">
    <property type="match status" value="2"/>
</dbReference>
<evidence type="ECO:0000256" key="1">
    <source>
        <dbReference type="ARBA" id="ARBA00001933"/>
    </source>
</evidence>
<evidence type="ECO:0000256" key="3">
    <source>
        <dbReference type="ARBA" id="ARBA00023239"/>
    </source>
</evidence>
<dbReference type="GO" id="GO:0009097">
    <property type="term" value="P:isoleucine biosynthetic process"/>
    <property type="evidence" value="ECO:0000318"/>
    <property type="project" value="GO_Central"/>
</dbReference>
<dbReference type="PANTHER" id="PTHR48078">
    <property type="entry name" value="THREONINE DEHYDRATASE, MITOCHONDRIAL-RELATED"/>
    <property type="match status" value="1"/>
</dbReference>
<dbReference type="KEGG" id="ptm:GSPATT00036703001"/>